<dbReference type="Gene3D" id="1.10.10.10">
    <property type="entry name" value="Winged helix-like DNA-binding domain superfamily/Winged helix DNA-binding domain"/>
    <property type="match status" value="1"/>
</dbReference>
<dbReference type="PANTHER" id="PTHR43133:SF51">
    <property type="entry name" value="RNA POLYMERASE SIGMA FACTOR"/>
    <property type="match status" value="1"/>
</dbReference>
<dbReference type="SUPFAM" id="SSF88946">
    <property type="entry name" value="Sigma2 domain of RNA polymerase sigma factors"/>
    <property type="match status" value="1"/>
</dbReference>
<dbReference type="InterPro" id="IPR039425">
    <property type="entry name" value="RNA_pol_sigma-70-like"/>
</dbReference>
<dbReference type="Gene3D" id="1.10.1740.10">
    <property type="match status" value="1"/>
</dbReference>
<dbReference type="InterPro" id="IPR013249">
    <property type="entry name" value="RNA_pol_sigma70_r4_t2"/>
</dbReference>
<gene>
    <name evidence="7" type="ORF">ACE3NQ_14655</name>
</gene>
<evidence type="ECO:0000256" key="1">
    <source>
        <dbReference type="ARBA" id="ARBA00010641"/>
    </source>
</evidence>
<accession>A0ABV5B8Y2</accession>
<dbReference type="InterPro" id="IPR036388">
    <property type="entry name" value="WH-like_DNA-bd_sf"/>
</dbReference>
<evidence type="ECO:0000313" key="8">
    <source>
        <dbReference type="Proteomes" id="UP001580407"/>
    </source>
</evidence>
<dbReference type="InterPro" id="IPR013325">
    <property type="entry name" value="RNA_pol_sigma_r2"/>
</dbReference>
<keyword evidence="4" id="KW-0804">Transcription</keyword>
<protein>
    <submittedName>
        <fullName evidence="7">RNA polymerase sigma factor</fullName>
    </submittedName>
</protein>
<sequence length="177" mass="20359">MITEKEITATQQGDRDAFIKVIQSIEQALYNTARSIVKKEEDVADALQETILKAYKSISTLREPAYFKTWIFRILINECNTLLSKRKRSVAVADFPDAGASSQSYEQVELREAVDRLEPQQRIVIVLHYFQDLPLKQIADMLDLSEGAVKTRLYRARNSLLQELQPIKKGRVNYEPL</sequence>
<organism evidence="7 8">
    <name type="scientific">Paenibacillus terreus</name>
    <dbReference type="NCBI Taxonomy" id="1387834"/>
    <lineage>
        <taxon>Bacteria</taxon>
        <taxon>Bacillati</taxon>
        <taxon>Bacillota</taxon>
        <taxon>Bacilli</taxon>
        <taxon>Bacillales</taxon>
        <taxon>Paenibacillaceae</taxon>
        <taxon>Paenibacillus</taxon>
    </lineage>
</organism>
<dbReference type="InterPro" id="IPR013324">
    <property type="entry name" value="RNA_pol_sigma_r3/r4-like"/>
</dbReference>
<keyword evidence="8" id="KW-1185">Reference proteome</keyword>
<reference evidence="7 8" key="1">
    <citation type="submission" date="2024-09" db="EMBL/GenBank/DDBJ databases">
        <authorList>
            <person name="Ruan L."/>
        </authorList>
    </citation>
    <scope>NUCLEOTIDE SEQUENCE [LARGE SCALE GENOMIC DNA]</scope>
    <source>
        <strain evidence="7 8">D33</strain>
    </source>
</reference>
<comment type="caution">
    <text evidence="7">The sequence shown here is derived from an EMBL/GenBank/DDBJ whole genome shotgun (WGS) entry which is preliminary data.</text>
</comment>
<evidence type="ECO:0000256" key="3">
    <source>
        <dbReference type="ARBA" id="ARBA00023082"/>
    </source>
</evidence>
<dbReference type="Pfam" id="PF08281">
    <property type="entry name" value="Sigma70_r4_2"/>
    <property type="match status" value="1"/>
</dbReference>
<feature type="domain" description="RNA polymerase sigma factor 70 region 4 type 2" evidence="6">
    <location>
        <begin position="108"/>
        <end position="159"/>
    </location>
</feature>
<keyword evidence="2" id="KW-0805">Transcription regulation</keyword>
<feature type="domain" description="RNA polymerase sigma-70 region 2" evidence="5">
    <location>
        <begin position="22"/>
        <end position="88"/>
    </location>
</feature>
<dbReference type="CDD" id="cd06171">
    <property type="entry name" value="Sigma70_r4"/>
    <property type="match status" value="1"/>
</dbReference>
<name>A0ABV5B8Y2_9BACL</name>
<dbReference type="SUPFAM" id="SSF88659">
    <property type="entry name" value="Sigma3 and sigma4 domains of RNA polymerase sigma factors"/>
    <property type="match status" value="1"/>
</dbReference>
<dbReference type="PANTHER" id="PTHR43133">
    <property type="entry name" value="RNA POLYMERASE ECF-TYPE SIGMA FACTO"/>
    <property type="match status" value="1"/>
</dbReference>
<comment type="similarity">
    <text evidence="1">Belongs to the sigma-70 factor family. ECF subfamily.</text>
</comment>
<dbReference type="Pfam" id="PF04542">
    <property type="entry name" value="Sigma70_r2"/>
    <property type="match status" value="1"/>
</dbReference>
<evidence type="ECO:0000256" key="2">
    <source>
        <dbReference type="ARBA" id="ARBA00023015"/>
    </source>
</evidence>
<dbReference type="InterPro" id="IPR014284">
    <property type="entry name" value="RNA_pol_sigma-70_dom"/>
</dbReference>
<dbReference type="InterPro" id="IPR007627">
    <property type="entry name" value="RNA_pol_sigma70_r2"/>
</dbReference>
<keyword evidence="3" id="KW-0731">Sigma factor</keyword>
<dbReference type="EMBL" id="JBHILM010000015">
    <property type="protein sequence ID" value="MFB5682162.1"/>
    <property type="molecule type" value="Genomic_DNA"/>
</dbReference>
<evidence type="ECO:0000259" key="5">
    <source>
        <dbReference type="Pfam" id="PF04542"/>
    </source>
</evidence>
<dbReference type="Proteomes" id="UP001580407">
    <property type="component" value="Unassembled WGS sequence"/>
</dbReference>
<evidence type="ECO:0000313" key="7">
    <source>
        <dbReference type="EMBL" id="MFB5682162.1"/>
    </source>
</evidence>
<dbReference type="RefSeq" id="WP_375525920.1">
    <property type="nucleotide sequence ID" value="NZ_JBHILM010000015.1"/>
</dbReference>
<evidence type="ECO:0000259" key="6">
    <source>
        <dbReference type="Pfam" id="PF08281"/>
    </source>
</evidence>
<dbReference type="NCBIfam" id="TIGR02937">
    <property type="entry name" value="sigma70-ECF"/>
    <property type="match status" value="1"/>
</dbReference>
<evidence type="ECO:0000256" key="4">
    <source>
        <dbReference type="ARBA" id="ARBA00023163"/>
    </source>
</evidence>
<proteinExistence type="inferred from homology"/>